<name>A0ABY5TJN4_9GAMM</name>
<gene>
    <name evidence="2" type="ORF">NYF23_08405</name>
</gene>
<feature type="region of interest" description="Disordered" evidence="1">
    <location>
        <begin position="1"/>
        <end position="38"/>
    </location>
</feature>
<evidence type="ECO:0000256" key="1">
    <source>
        <dbReference type="SAM" id="MobiDB-lite"/>
    </source>
</evidence>
<feature type="compositionally biased region" description="Low complexity" evidence="1">
    <location>
        <begin position="1"/>
        <end position="22"/>
    </location>
</feature>
<reference evidence="2" key="1">
    <citation type="submission" date="2022-08" db="EMBL/GenBank/DDBJ databases">
        <title>Catabolic pathway analysis in culturable SAR92 clade bacteria reveals their overlooked roles in DMSP degradation in coastal seas.</title>
        <authorList>
            <person name="He X."/>
            <person name="Zhang X."/>
            <person name="Zhang Y."/>
        </authorList>
    </citation>
    <scope>NUCLEOTIDE SEQUENCE</scope>
    <source>
        <strain evidence="2">H455</strain>
    </source>
</reference>
<evidence type="ECO:0000313" key="3">
    <source>
        <dbReference type="Proteomes" id="UP001059934"/>
    </source>
</evidence>
<organism evidence="2 3">
    <name type="scientific">SAR92 clade bacterium H455</name>
    <dbReference type="NCBI Taxonomy" id="2974818"/>
    <lineage>
        <taxon>Bacteria</taxon>
        <taxon>Pseudomonadati</taxon>
        <taxon>Pseudomonadota</taxon>
        <taxon>Gammaproteobacteria</taxon>
        <taxon>Cellvibrionales</taxon>
        <taxon>Porticoccaceae</taxon>
        <taxon>SAR92 clade</taxon>
    </lineage>
</organism>
<accession>A0ABY5TJN4</accession>
<proteinExistence type="predicted"/>
<dbReference type="EMBL" id="CP103416">
    <property type="protein sequence ID" value="UVW34053.1"/>
    <property type="molecule type" value="Genomic_DNA"/>
</dbReference>
<evidence type="ECO:0000313" key="2">
    <source>
        <dbReference type="EMBL" id="UVW34053.1"/>
    </source>
</evidence>
<protein>
    <submittedName>
        <fullName evidence="2">Uncharacterized protein</fullName>
    </submittedName>
</protein>
<dbReference type="Proteomes" id="UP001059934">
    <property type="component" value="Chromosome"/>
</dbReference>
<keyword evidence="3" id="KW-1185">Reference proteome</keyword>
<sequence>MSKIIDFKSASKAIAKSGSKSKSASEKKSRSKPQPDNVIDFFTRKPLSDNLENKLIRITPELDGLEMLYSNSENQDKLFSVKVLAWGLRSSGEVVGLVPWLHELIPCDEINDPLNGQWQGYYDAGVDELFYSAPLHKIVELETAADYYEYQCESDREIIQEIPDTIGTHAVLSADKFKTLTLKEVVSWRLRQDGSVSAMLIDDNKMISTPVLPGDDCLFASEDCDDFHYFFQHHIANKIKAQDPDALAAISMLSEN</sequence>